<accession>A0ABZ2SYE6</accession>
<organism evidence="1 2">
    <name type="scientific">Candidatus Enterococcus mangumiae</name>
    <dbReference type="NCBI Taxonomy" id="2230878"/>
    <lineage>
        <taxon>Bacteria</taxon>
        <taxon>Bacillati</taxon>
        <taxon>Bacillota</taxon>
        <taxon>Bacilli</taxon>
        <taxon>Lactobacillales</taxon>
        <taxon>Enterococcaceae</taxon>
        <taxon>Enterococcus</taxon>
    </lineage>
</organism>
<dbReference type="Proteomes" id="UP000664360">
    <property type="component" value="Chromosome"/>
</dbReference>
<dbReference type="Pfam" id="PF12663">
    <property type="entry name" value="DUF3788"/>
    <property type="match status" value="1"/>
</dbReference>
<sequence>MLNYENFDKETQPTEAEIKEFTDPELFSKLNEYLTEGYKIKPKYAYSNCRMDKNIWRGWNIKYRKHGKILCTIYPQAGYLLVLIPGRSFEVRDEKVLEEAKLAVIQRYEEISTK</sequence>
<proteinExistence type="predicted"/>
<gene>
    <name evidence="1" type="ORF">DOK79_002343</name>
</gene>
<evidence type="ECO:0008006" key="3">
    <source>
        <dbReference type="Google" id="ProtNLM"/>
    </source>
</evidence>
<reference evidence="1 2" key="1">
    <citation type="submission" date="2024-03" db="EMBL/GenBank/DDBJ databases">
        <title>The Genome Sequence of Enterococcus sp. DIV1094.</title>
        <authorList>
            <consortium name="The Broad Institute Genomics Platform"/>
            <consortium name="The Broad Institute Microbial Omics Core"/>
            <consortium name="The Broad Institute Genomic Center for Infectious Diseases"/>
            <person name="Earl A."/>
            <person name="Manson A."/>
            <person name="Gilmore M."/>
            <person name="Schwartman J."/>
            <person name="Shea T."/>
            <person name="Abouelleil A."/>
            <person name="Cao P."/>
            <person name="Chapman S."/>
            <person name="Cusick C."/>
            <person name="Young S."/>
            <person name="Neafsey D."/>
            <person name="Nusbaum C."/>
            <person name="Birren B."/>
        </authorList>
    </citation>
    <scope>NUCLEOTIDE SEQUENCE [LARGE SCALE GENOMIC DNA]</scope>
    <source>
        <strain evidence="1 2">DIV1094</strain>
    </source>
</reference>
<dbReference type="EMBL" id="CP147250">
    <property type="protein sequence ID" value="WYJ80760.1"/>
    <property type="molecule type" value="Genomic_DNA"/>
</dbReference>
<evidence type="ECO:0000313" key="1">
    <source>
        <dbReference type="EMBL" id="WYJ80760.1"/>
    </source>
</evidence>
<protein>
    <recommendedName>
        <fullName evidence="3">Addiction module toxin RelE</fullName>
    </recommendedName>
</protein>
<dbReference type="RefSeq" id="WP_206857526.1">
    <property type="nucleotide sequence ID" value="NZ_CP147250.1"/>
</dbReference>
<evidence type="ECO:0000313" key="2">
    <source>
        <dbReference type="Proteomes" id="UP000664360"/>
    </source>
</evidence>
<keyword evidence="2" id="KW-1185">Reference proteome</keyword>
<dbReference type="InterPro" id="IPR024265">
    <property type="entry name" value="DUF3788"/>
</dbReference>
<name>A0ABZ2SYE6_9ENTE</name>